<dbReference type="GO" id="GO:0031519">
    <property type="term" value="C:PcG protein complex"/>
    <property type="evidence" value="ECO:0007669"/>
    <property type="project" value="TreeGrafter"/>
</dbReference>
<dbReference type="PROSITE" id="PS50157">
    <property type="entry name" value="ZINC_FINGER_C2H2_2"/>
    <property type="match status" value="4"/>
</dbReference>
<dbReference type="PROSITE" id="PS00028">
    <property type="entry name" value="ZINC_FINGER_C2H2_1"/>
    <property type="match status" value="3"/>
</dbReference>
<keyword evidence="4 8" id="KW-0863">Zinc-finger</keyword>
<proteinExistence type="predicted"/>
<protein>
    <recommendedName>
        <fullName evidence="10">C2H2-type domain-containing protein</fullName>
    </recommendedName>
</protein>
<evidence type="ECO:0000256" key="5">
    <source>
        <dbReference type="ARBA" id="ARBA00022833"/>
    </source>
</evidence>
<feature type="domain" description="C2H2-type" evidence="10">
    <location>
        <begin position="230"/>
        <end position="254"/>
    </location>
</feature>
<dbReference type="EMBL" id="BDGG01000015">
    <property type="protein sequence ID" value="GAV07524.1"/>
    <property type="molecule type" value="Genomic_DNA"/>
</dbReference>
<dbReference type="Pfam" id="PF00096">
    <property type="entry name" value="zf-C2H2"/>
    <property type="match status" value="3"/>
</dbReference>
<evidence type="ECO:0000256" key="2">
    <source>
        <dbReference type="ARBA" id="ARBA00022723"/>
    </source>
</evidence>
<evidence type="ECO:0000256" key="8">
    <source>
        <dbReference type="PROSITE-ProRule" id="PRU00042"/>
    </source>
</evidence>
<keyword evidence="5" id="KW-0862">Zinc</keyword>
<dbReference type="AlphaFoldDB" id="A0A1D1W7R5"/>
<name>A0A1D1W7R5_RAMVA</name>
<dbReference type="FunFam" id="3.30.160.60:FF:000104">
    <property type="entry name" value="Transcriptional repressor protein YY1"/>
    <property type="match status" value="1"/>
</dbReference>
<comment type="subcellular location">
    <subcellularLocation>
        <location evidence="1">Nucleus</location>
    </subcellularLocation>
</comment>
<evidence type="ECO:0000313" key="12">
    <source>
        <dbReference type="Proteomes" id="UP000186922"/>
    </source>
</evidence>
<evidence type="ECO:0000256" key="3">
    <source>
        <dbReference type="ARBA" id="ARBA00022737"/>
    </source>
</evidence>
<dbReference type="Proteomes" id="UP000186922">
    <property type="component" value="Unassembled WGS sequence"/>
</dbReference>
<keyword evidence="3" id="KW-0677">Repeat</keyword>
<dbReference type="SUPFAM" id="SSF57667">
    <property type="entry name" value="beta-beta-alpha zinc fingers"/>
    <property type="match status" value="3"/>
</dbReference>
<feature type="compositionally biased region" description="Basic residues" evidence="9">
    <location>
        <begin position="348"/>
        <end position="363"/>
    </location>
</feature>
<evidence type="ECO:0000256" key="6">
    <source>
        <dbReference type="ARBA" id="ARBA00023125"/>
    </source>
</evidence>
<dbReference type="FunFam" id="3.30.160.60:FF:002212">
    <property type="entry name" value="Zinc finger protein 672"/>
    <property type="match status" value="1"/>
</dbReference>
<keyword evidence="7" id="KW-0539">Nucleus</keyword>
<dbReference type="GO" id="GO:0000785">
    <property type="term" value="C:chromatin"/>
    <property type="evidence" value="ECO:0007669"/>
    <property type="project" value="TreeGrafter"/>
</dbReference>
<evidence type="ECO:0000256" key="9">
    <source>
        <dbReference type="SAM" id="MobiDB-lite"/>
    </source>
</evidence>
<gene>
    <name evidence="11" type="primary">RvY_17349-1</name>
    <name evidence="11" type="synonym">RvY_17349.1</name>
    <name evidence="11" type="ORF">RvY_17349</name>
</gene>
<dbReference type="Gene3D" id="3.30.160.60">
    <property type="entry name" value="Classic Zinc Finger"/>
    <property type="match status" value="4"/>
</dbReference>
<evidence type="ECO:0000313" key="11">
    <source>
        <dbReference type="EMBL" id="GAV07524.1"/>
    </source>
</evidence>
<dbReference type="OrthoDB" id="10264072at2759"/>
<feature type="domain" description="C2H2-type" evidence="10">
    <location>
        <begin position="317"/>
        <end position="341"/>
    </location>
</feature>
<dbReference type="GO" id="GO:0008270">
    <property type="term" value="F:zinc ion binding"/>
    <property type="evidence" value="ECO:0007669"/>
    <property type="project" value="UniProtKB-KW"/>
</dbReference>
<dbReference type="InterPro" id="IPR036236">
    <property type="entry name" value="Znf_C2H2_sf"/>
</dbReference>
<evidence type="ECO:0000256" key="7">
    <source>
        <dbReference type="ARBA" id="ARBA00023242"/>
    </source>
</evidence>
<feature type="region of interest" description="Disordered" evidence="9">
    <location>
        <begin position="137"/>
        <end position="226"/>
    </location>
</feature>
<dbReference type="GO" id="GO:0005667">
    <property type="term" value="C:transcription regulator complex"/>
    <property type="evidence" value="ECO:0007669"/>
    <property type="project" value="TreeGrafter"/>
</dbReference>
<comment type="caution">
    <text evidence="11">The sequence shown here is derived from an EMBL/GenBank/DDBJ whole genome shotgun (WGS) entry which is preliminary data.</text>
</comment>
<evidence type="ECO:0000256" key="4">
    <source>
        <dbReference type="ARBA" id="ARBA00022771"/>
    </source>
</evidence>
<dbReference type="FunFam" id="3.30.160.60:FF:000163">
    <property type="entry name" value="transcriptional repressor protein YY1"/>
    <property type="match status" value="1"/>
</dbReference>
<dbReference type="GO" id="GO:0000981">
    <property type="term" value="F:DNA-binding transcription factor activity, RNA polymerase II-specific"/>
    <property type="evidence" value="ECO:0007669"/>
    <property type="project" value="TreeGrafter"/>
</dbReference>
<evidence type="ECO:0000256" key="1">
    <source>
        <dbReference type="ARBA" id="ARBA00004123"/>
    </source>
</evidence>
<dbReference type="GO" id="GO:0000978">
    <property type="term" value="F:RNA polymerase II cis-regulatory region sequence-specific DNA binding"/>
    <property type="evidence" value="ECO:0007669"/>
    <property type="project" value="TreeGrafter"/>
</dbReference>
<dbReference type="InterPro" id="IPR013087">
    <property type="entry name" value="Znf_C2H2_type"/>
</dbReference>
<reference evidence="11 12" key="1">
    <citation type="journal article" date="2016" name="Nat. Commun.">
        <title>Extremotolerant tardigrade genome and improved radiotolerance of human cultured cells by tardigrade-unique protein.</title>
        <authorList>
            <person name="Hashimoto T."/>
            <person name="Horikawa D.D."/>
            <person name="Saito Y."/>
            <person name="Kuwahara H."/>
            <person name="Kozuka-Hata H."/>
            <person name="Shin-I T."/>
            <person name="Minakuchi Y."/>
            <person name="Ohishi K."/>
            <person name="Motoyama A."/>
            <person name="Aizu T."/>
            <person name="Enomoto A."/>
            <person name="Kondo K."/>
            <person name="Tanaka S."/>
            <person name="Hara Y."/>
            <person name="Koshikawa S."/>
            <person name="Sagara H."/>
            <person name="Miura T."/>
            <person name="Yokobori S."/>
            <person name="Miyagawa K."/>
            <person name="Suzuki Y."/>
            <person name="Kubo T."/>
            <person name="Oyama M."/>
            <person name="Kohara Y."/>
            <person name="Fujiyama A."/>
            <person name="Arakawa K."/>
            <person name="Katayama T."/>
            <person name="Toyoda A."/>
            <person name="Kunieda T."/>
        </authorList>
    </citation>
    <scope>NUCLEOTIDE SEQUENCE [LARGE SCALE GENOMIC DNA]</scope>
    <source>
        <strain evidence="11 12">YOKOZUNA-1</strain>
    </source>
</reference>
<keyword evidence="12" id="KW-1185">Reference proteome</keyword>
<feature type="domain" description="C2H2-type" evidence="10">
    <location>
        <begin position="259"/>
        <end position="286"/>
    </location>
</feature>
<keyword evidence="2" id="KW-0479">Metal-binding</keyword>
<sequence>MDLEVDFETVVETVDASTARDDLAVQVADIILQVKQEVGEEDYMLQQDDLYYEAMMQDELPNMQASQGSNCSSASIYDNIGLCPSLTADGTLHMLPEFTRFYPDAAVSNVIEQEVVYDFLAEPAPLVNPLSGYSVNGQCEEADSEPLMRKGGSEGTEVISEADSQPVAKKKGKSKKKKDKSVKPERAQRAKLNSGAAKMKNEAEAAMSRLYSESAKSEDGSSSEDSQKKVCCQFPRCGKTFRDNAAMRKHLHTHGPRVHSCAVCGKSFVESSKLKRHQLVHTGEKPFRCTFESCGKTFSLDFNLKTHVRIHTGDRPFVCPFEDCDKRFAQSTNLKSHVLTHLKQGVRRKGVKKASQKKARKKTKENGRVGSPGCVSMVNSGIWTAADPLDFSTRLTSSHGRKLISA</sequence>
<dbReference type="SMART" id="SM00355">
    <property type="entry name" value="ZnF_C2H2"/>
    <property type="match status" value="4"/>
</dbReference>
<organism evidence="11 12">
    <name type="scientific">Ramazzottius varieornatus</name>
    <name type="common">Water bear</name>
    <name type="synonym">Tardigrade</name>
    <dbReference type="NCBI Taxonomy" id="947166"/>
    <lineage>
        <taxon>Eukaryota</taxon>
        <taxon>Metazoa</taxon>
        <taxon>Ecdysozoa</taxon>
        <taxon>Tardigrada</taxon>
        <taxon>Eutardigrada</taxon>
        <taxon>Parachela</taxon>
        <taxon>Hypsibioidea</taxon>
        <taxon>Ramazzottiidae</taxon>
        <taxon>Ramazzottius</taxon>
    </lineage>
</organism>
<accession>A0A1D1W7R5</accession>
<dbReference type="PANTHER" id="PTHR14003:SF19">
    <property type="entry name" value="YY2 TRANSCRIPTION FACTOR"/>
    <property type="match status" value="1"/>
</dbReference>
<feature type="compositionally biased region" description="Basic residues" evidence="9">
    <location>
        <begin position="168"/>
        <end position="180"/>
    </location>
</feature>
<dbReference type="PANTHER" id="PTHR14003">
    <property type="entry name" value="TRANSCRIPTIONAL REPRESSOR PROTEIN YY"/>
    <property type="match status" value="1"/>
</dbReference>
<keyword evidence="6" id="KW-0238">DNA-binding</keyword>
<feature type="domain" description="C2H2-type" evidence="10">
    <location>
        <begin position="287"/>
        <end position="316"/>
    </location>
</feature>
<evidence type="ECO:0000259" key="10">
    <source>
        <dbReference type="PROSITE" id="PS50157"/>
    </source>
</evidence>
<dbReference type="STRING" id="947166.A0A1D1W7R5"/>
<feature type="region of interest" description="Disordered" evidence="9">
    <location>
        <begin position="348"/>
        <end position="371"/>
    </location>
</feature>